<evidence type="ECO:0000313" key="2">
    <source>
        <dbReference type="Proteomes" id="UP000196521"/>
    </source>
</evidence>
<gene>
    <name evidence="1" type="ORF">PLAN_41115</name>
</gene>
<keyword evidence="2" id="KW-1185">Reference proteome</keyword>
<sequence length="145" mass="16952">MVGIKPQLALIEERVRQRRISQLGGGTRANDWKTFRIEQAQLHEHTRLIPHDVLVGDLVTFDPDDHHEHRFNPFPCGLDSWQHPVNLACVRERDDDLIDQPFLAVCARHRFKHDVRRKELADQAFRVERPDASRTLAANHGWHVH</sequence>
<protein>
    <submittedName>
        <fullName evidence="1">Uncharacterized protein</fullName>
    </submittedName>
</protein>
<organism evidence="1 2">
    <name type="scientific">Planktothrix rubescens CCAP 1459/22</name>
    <dbReference type="NCBI Taxonomy" id="329571"/>
    <lineage>
        <taxon>Bacteria</taxon>
        <taxon>Bacillati</taxon>
        <taxon>Cyanobacteriota</taxon>
        <taxon>Cyanophyceae</taxon>
        <taxon>Oscillatoriophycideae</taxon>
        <taxon>Oscillatoriales</taxon>
        <taxon>Microcoleaceae</taxon>
        <taxon>Planktothrix</taxon>
    </lineage>
</organism>
<reference evidence="1" key="1">
    <citation type="submission" date="2020-05" db="EMBL/GenBank/DDBJ databases">
        <authorList>
            <consortium name="Genoscope - CEA"/>
            <person name="William W."/>
        </authorList>
    </citation>
    <scope>NUCLEOTIDE SEQUENCE [LARGE SCALE GENOMIC DNA]</scope>
    <source>
        <strain evidence="1">PCC 7821</strain>
    </source>
</reference>
<proteinExistence type="predicted"/>
<accession>A0A6J7ZPY3</accession>
<evidence type="ECO:0000313" key="1">
    <source>
        <dbReference type="EMBL" id="CAC5344700.1"/>
    </source>
</evidence>
<dbReference type="EMBL" id="CZCZ02000014">
    <property type="protein sequence ID" value="CAC5344700.1"/>
    <property type="molecule type" value="Genomic_DNA"/>
</dbReference>
<name>A0A6J7ZPY3_PLARU</name>
<dbReference type="AlphaFoldDB" id="A0A6J7ZPY3"/>
<comment type="caution">
    <text evidence="1">The sequence shown here is derived from an EMBL/GenBank/DDBJ whole genome shotgun (WGS) entry which is preliminary data.</text>
</comment>
<dbReference type="EMBL" id="LR812490">
    <property type="protein sequence ID" value="CAC5344700.1"/>
    <property type="molecule type" value="Genomic_DNA"/>
</dbReference>
<dbReference type="Proteomes" id="UP000196521">
    <property type="component" value="Chromosome"/>
</dbReference>